<protein>
    <recommendedName>
        <fullName evidence="14 15">Dihydroxy-acid dehydratase</fullName>
        <shortName evidence="15">DAD</shortName>
        <ecNumber evidence="14 15">4.2.1.9</ecNumber>
    </recommendedName>
</protein>
<evidence type="ECO:0000256" key="11">
    <source>
        <dbReference type="ARBA" id="ARBA00029304"/>
    </source>
</evidence>
<keyword evidence="19" id="KW-1185">Reference proteome</keyword>
<dbReference type="Pfam" id="PF24877">
    <property type="entry name" value="ILV_EDD_C"/>
    <property type="match status" value="1"/>
</dbReference>
<dbReference type="AlphaFoldDB" id="A0A9X7J624"/>
<evidence type="ECO:0000256" key="1">
    <source>
        <dbReference type="ARBA" id="ARBA00001946"/>
    </source>
</evidence>
<evidence type="ECO:0000313" key="19">
    <source>
        <dbReference type="Proteomes" id="UP000239430"/>
    </source>
</evidence>
<comment type="catalytic activity">
    <reaction evidence="15">
        <text>(2R,3R)-2,3-dihydroxy-3-methylpentanoate = (S)-3-methyl-2-oxopentanoate + H2O</text>
        <dbReference type="Rhea" id="RHEA:27694"/>
        <dbReference type="ChEBI" id="CHEBI:15377"/>
        <dbReference type="ChEBI" id="CHEBI:35146"/>
        <dbReference type="ChEBI" id="CHEBI:49258"/>
        <dbReference type="EC" id="4.2.1.9"/>
    </reaction>
</comment>
<comment type="pathway">
    <text evidence="12 15">Amino-acid biosynthesis; L-valine biosynthesis; L-valine from pyruvate: step 3/4.</text>
</comment>
<keyword evidence="9 15" id="KW-0456">Lyase</keyword>
<evidence type="ECO:0000256" key="6">
    <source>
        <dbReference type="ARBA" id="ARBA00022842"/>
    </source>
</evidence>
<comment type="function">
    <text evidence="15">Functions in the biosynthesis of branched-chain amino acids. Catalyzes the dehydration of (2R,3R)-2,3-dihydroxy-3-methylpentanoate (2,3-dihydroxy-3-methylvalerate) into 2-oxo-3-methylpentanoate (2-oxo-3-methylvalerate) and of (2R)-2,3-dihydroxy-3-methylbutanoate (2,3-dihydroxyisovalerate) into 2-oxo-3-methylbutanoate (2-oxoisovalerate), the penultimate precursor to L-isoleucine and L-valine, respectively.</text>
</comment>
<dbReference type="InterPro" id="IPR020558">
    <property type="entry name" value="DiOHA_6PGluconate_deHydtase_CS"/>
</dbReference>
<feature type="modified residue" description="N6-carboxylysine" evidence="15">
    <location>
        <position position="128"/>
    </location>
</feature>
<dbReference type="PANTHER" id="PTHR43661:SF3">
    <property type="entry name" value="D-XYLONATE DEHYDRATASE YAGF-RELATED"/>
    <property type="match status" value="1"/>
</dbReference>
<evidence type="ECO:0000259" key="16">
    <source>
        <dbReference type="Pfam" id="PF00920"/>
    </source>
</evidence>
<comment type="subunit">
    <text evidence="15">Homodimer.</text>
</comment>
<dbReference type="GO" id="GO:0009099">
    <property type="term" value="P:L-valine biosynthetic process"/>
    <property type="evidence" value="ECO:0007669"/>
    <property type="project" value="UniProtKB-UniRule"/>
</dbReference>
<dbReference type="InterPro" id="IPR004404">
    <property type="entry name" value="DihydroxyA_deHydtase"/>
</dbReference>
<keyword evidence="5 15" id="KW-0479">Metal-binding</keyword>
<evidence type="ECO:0000256" key="4">
    <source>
        <dbReference type="ARBA" id="ARBA00022714"/>
    </source>
</evidence>
<evidence type="ECO:0000256" key="8">
    <source>
        <dbReference type="ARBA" id="ARBA00023014"/>
    </source>
</evidence>
<dbReference type="FunFam" id="3.50.30.80:FF:000001">
    <property type="entry name" value="Dihydroxy-acid dehydratase"/>
    <property type="match status" value="1"/>
</dbReference>
<feature type="binding site" evidence="15">
    <location>
        <position position="447"/>
    </location>
    <ligand>
        <name>Mg(2+)</name>
        <dbReference type="ChEBI" id="CHEBI:18420"/>
    </ligand>
</feature>
<keyword evidence="4 15" id="KW-0001">2Fe-2S</keyword>
<name>A0A9X7J624_9FIRM</name>
<comment type="catalytic activity">
    <reaction evidence="11">
        <text>(2R)-2,3-dihydroxy-3-methylbutanoate = 3-methyl-2-oxobutanoate + H2O</text>
        <dbReference type="Rhea" id="RHEA:24809"/>
        <dbReference type="ChEBI" id="CHEBI:11851"/>
        <dbReference type="ChEBI" id="CHEBI:15377"/>
        <dbReference type="ChEBI" id="CHEBI:49072"/>
        <dbReference type="EC" id="4.2.1.9"/>
    </reaction>
    <physiologicalReaction direction="left-to-right" evidence="11">
        <dbReference type="Rhea" id="RHEA:24810"/>
    </physiologicalReaction>
</comment>
<dbReference type="HAMAP" id="MF_00012">
    <property type="entry name" value="IlvD"/>
    <property type="match status" value="1"/>
</dbReference>
<dbReference type="NCBIfam" id="TIGR00110">
    <property type="entry name" value="ilvD"/>
    <property type="match status" value="1"/>
</dbReference>
<proteinExistence type="inferred from homology"/>
<dbReference type="RefSeq" id="WP_054938253.1">
    <property type="nucleotide sequence ID" value="NZ_PVXL01000007.1"/>
</dbReference>
<feature type="binding site" evidence="15">
    <location>
        <position position="127"/>
    </location>
    <ligand>
        <name>Mg(2+)</name>
        <dbReference type="ChEBI" id="CHEBI:18420"/>
    </ligand>
</feature>
<dbReference type="InterPro" id="IPR037237">
    <property type="entry name" value="IlvD/EDD_N"/>
</dbReference>
<dbReference type="Gene3D" id="3.50.30.80">
    <property type="entry name" value="IlvD/EDD C-terminal domain-like"/>
    <property type="match status" value="1"/>
</dbReference>
<evidence type="ECO:0000256" key="13">
    <source>
        <dbReference type="ARBA" id="ARBA00029437"/>
    </source>
</evidence>
<comment type="pathway">
    <text evidence="13 15">Amino-acid biosynthesis; L-isoleucine biosynthesis; L-isoleucine from 2-oxobutanoate: step 3/4.</text>
</comment>
<evidence type="ECO:0000256" key="2">
    <source>
        <dbReference type="ARBA" id="ARBA00006486"/>
    </source>
</evidence>
<dbReference type="SUPFAM" id="SSF143975">
    <property type="entry name" value="IlvD/EDD N-terminal domain-like"/>
    <property type="match status" value="1"/>
</dbReference>
<dbReference type="EMBL" id="PVXL01000007">
    <property type="protein sequence ID" value="PRR77561.1"/>
    <property type="molecule type" value="Genomic_DNA"/>
</dbReference>
<organism evidence="18 19">
    <name type="scientific">Neomoorella stamsii</name>
    <dbReference type="NCBI Taxonomy" id="1266720"/>
    <lineage>
        <taxon>Bacteria</taxon>
        <taxon>Bacillati</taxon>
        <taxon>Bacillota</taxon>
        <taxon>Clostridia</taxon>
        <taxon>Neomoorellales</taxon>
        <taxon>Neomoorellaceae</taxon>
        <taxon>Neomoorella</taxon>
    </lineage>
</organism>
<feature type="binding site" description="via carbamate group" evidence="15">
    <location>
        <position position="128"/>
    </location>
    <ligand>
        <name>Mg(2+)</name>
        <dbReference type="ChEBI" id="CHEBI:18420"/>
    </ligand>
</feature>
<dbReference type="InterPro" id="IPR056740">
    <property type="entry name" value="ILV_EDD_C"/>
</dbReference>
<gene>
    <name evidence="18" type="primary">ilvD_1</name>
    <name evidence="15" type="synonym">ilvD</name>
    <name evidence="18" type="ORF">MOST_01580</name>
</gene>
<evidence type="ECO:0000259" key="17">
    <source>
        <dbReference type="Pfam" id="PF24877"/>
    </source>
</evidence>
<dbReference type="PROSITE" id="PS00887">
    <property type="entry name" value="ILVD_EDD_2"/>
    <property type="match status" value="1"/>
</dbReference>
<evidence type="ECO:0000256" key="9">
    <source>
        <dbReference type="ARBA" id="ARBA00023239"/>
    </source>
</evidence>
<evidence type="ECO:0000256" key="12">
    <source>
        <dbReference type="ARBA" id="ARBA00029436"/>
    </source>
</evidence>
<comment type="caution">
    <text evidence="18">The sequence shown here is derived from an EMBL/GenBank/DDBJ whole genome shotgun (WGS) entry which is preliminary data.</text>
</comment>
<dbReference type="Pfam" id="PF00920">
    <property type="entry name" value="ILVD_EDD_N"/>
    <property type="match status" value="1"/>
</dbReference>
<feature type="active site" description="Proton acceptor" evidence="15">
    <location>
        <position position="472"/>
    </location>
</feature>
<evidence type="ECO:0000256" key="10">
    <source>
        <dbReference type="ARBA" id="ARBA00023304"/>
    </source>
</evidence>
<keyword evidence="3 15" id="KW-0028">Amino-acid biosynthesis</keyword>
<dbReference type="EC" id="4.2.1.9" evidence="14 15"/>
<keyword evidence="8 15" id="KW-0411">Iron-sulfur</keyword>
<dbReference type="GO" id="GO:0004160">
    <property type="term" value="F:dihydroxy-acid dehydratase activity"/>
    <property type="evidence" value="ECO:0007669"/>
    <property type="project" value="UniProtKB-UniRule"/>
</dbReference>
<dbReference type="InterPro" id="IPR000581">
    <property type="entry name" value="ILV_EDD_N"/>
</dbReference>
<sequence length="557" mass="59861">MLTKDHRYRSYEVVEGMDRGGPRAHLKNIGILPGEMHKPFIGIVNTYNEMHPGHFHLNELVKHIRDGVYAAGGIPFEFGTIAICDGFSQANQGMCYVLPSREVIVDSIEVMVEAQRYDGLVLVGGCDKIVPALLMAAARLDLPAIVVTGGPMLPGRYRDREYATYELKEAAGMVQRGLLSEKEFEEMENCLSPTAGSCAMMGTANSMSIVAEALGMTLPGCATAHAVEGKKRRLAKASGYRIVELVNSGFKPSSILTRETFFNAIRVAMAVGGSTNCLLHIPAIAHELGIKISPDDFESISSSTPYLAKIKPSGQHTLKDLEDAGGVPVVMKELGDLLDNSRPTVSGMTIGEIAAAAENKDPEVIRPVARAYSSQGSLAILKGNLAPHGAVVKQTAVKPLMLRHQGPARVFNSEEEAVAAIASGKINHGDVIVIRYEGPKGGPGMREMLTATSYLVGMGLEDVALVTDGRFSGATRGPVVGHISPEAASSGPIGLVQEGDQILIDIPERRIELLVPETEINRRRASWQPPELKINKGYLKRYVHLVTSADEGAILKE</sequence>
<dbReference type="GO" id="GO:0000287">
    <property type="term" value="F:magnesium ion binding"/>
    <property type="evidence" value="ECO:0007669"/>
    <property type="project" value="UniProtKB-UniRule"/>
</dbReference>
<reference evidence="18 19" key="1">
    <citation type="submission" date="2018-03" db="EMBL/GenBank/DDBJ databases">
        <title>Genome sequence of Moorella stamsii DSM 26217.</title>
        <authorList>
            <person name="Poehlein A."/>
            <person name="Daniel R."/>
        </authorList>
    </citation>
    <scope>NUCLEOTIDE SEQUENCE [LARGE SCALE GENOMIC DNA]</scope>
    <source>
        <strain evidence="19">DSM 26217</strain>
    </source>
</reference>
<evidence type="ECO:0000256" key="7">
    <source>
        <dbReference type="ARBA" id="ARBA00023004"/>
    </source>
</evidence>
<feature type="domain" description="Dihydroxy-acid/6-phosphogluconate dehydratase C-terminal" evidence="17">
    <location>
        <begin position="363"/>
        <end position="553"/>
    </location>
</feature>
<dbReference type="GO" id="GO:0005829">
    <property type="term" value="C:cytosol"/>
    <property type="evidence" value="ECO:0007669"/>
    <property type="project" value="TreeGrafter"/>
</dbReference>
<dbReference type="NCBIfam" id="NF004784">
    <property type="entry name" value="PRK06131.1"/>
    <property type="match status" value="1"/>
</dbReference>
<feature type="domain" description="Dihydroxy-acid/6-phosphogluconate dehydratase N-terminal" evidence="16">
    <location>
        <begin position="38"/>
        <end position="352"/>
    </location>
</feature>
<dbReference type="NCBIfam" id="NF002068">
    <property type="entry name" value="PRK00911.1"/>
    <property type="match status" value="1"/>
</dbReference>
<dbReference type="GO" id="GO:0009097">
    <property type="term" value="P:isoleucine biosynthetic process"/>
    <property type="evidence" value="ECO:0007669"/>
    <property type="project" value="UniProtKB-UniRule"/>
</dbReference>
<keyword evidence="7 15" id="KW-0408">Iron</keyword>
<dbReference type="PANTHER" id="PTHR43661">
    <property type="entry name" value="D-XYLONATE DEHYDRATASE"/>
    <property type="match status" value="1"/>
</dbReference>
<dbReference type="PROSITE" id="PS00886">
    <property type="entry name" value="ILVD_EDD_1"/>
    <property type="match status" value="1"/>
</dbReference>
<dbReference type="SUPFAM" id="SSF52016">
    <property type="entry name" value="LeuD/IlvD-like"/>
    <property type="match status" value="1"/>
</dbReference>
<dbReference type="InterPro" id="IPR042096">
    <property type="entry name" value="Dihydro-acid_dehy_C"/>
</dbReference>
<comment type="caution">
    <text evidence="15">Lacks conserved residue(s) required for the propagation of feature annotation.</text>
</comment>
<accession>A0A9X7J624</accession>
<feature type="binding site" evidence="15">
    <location>
        <position position="85"/>
    </location>
    <ligand>
        <name>Mg(2+)</name>
        <dbReference type="ChEBI" id="CHEBI:18420"/>
    </ligand>
</feature>
<keyword evidence="6 15" id="KW-0460">Magnesium</keyword>
<evidence type="ECO:0000256" key="3">
    <source>
        <dbReference type="ARBA" id="ARBA00022605"/>
    </source>
</evidence>
<comment type="cofactor">
    <cofactor evidence="15">
        <name>[2Fe-2S] cluster</name>
        <dbReference type="ChEBI" id="CHEBI:190135"/>
    </cofactor>
    <text evidence="15">Binds 1 [2Fe-2S] cluster per subunit. This cluster acts as a Lewis acid cofactor.</text>
</comment>
<evidence type="ECO:0000256" key="15">
    <source>
        <dbReference type="HAMAP-Rule" id="MF_00012"/>
    </source>
</evidence>
<dbReference type="Proteomes" id="UP000239430">
    <property type="component" value="Unassembled WGS sequence"/>
</dbReference>
<comment type="cofactor">
    <cofactor evidence="1 15">
        <name>Mg(2+)</name>
        <dbReference type="ChEBI" id="CHEBI:18420"/>
    </cofactor>
</comment>
<evidence type="ECO:0000256" key="14">
    <source>
        <dbReference type="ARBA" id="ARBA00029490"/>
    </source>
</evidence>
<comment type="similarity">
    <text evidence="2 15">Belongs to the IlvD/Edd family.</text>
</comment>
<evidence type="ECO:0000256" key="5">
    <source>
        <dbReference type="ARBA" id="ARBA00022723"/>
    </source>
</evidence>
<evidence type="ECO:0000313" key="18">
    <source>
        <dbReference type="EMBL" id="PRR77561.1"/>
    </source>
</evidence>
<dbReference type="GO" id="GO:0051537">
    <property type="term" value="F:2 iron, 2 sulfur cluster binding"/>
    <property type="evidence" value="ECO:0007669"/>
    <property type="project" value="UniProtKB-UniRule"/>
</dbReference>
<keyword evidence="10 15" id="KW-0100">Branched-chain amino acid biosynthesis</keyword>